<reference evidence="1" key="1">
    <citation type="submission" date="2020-09" db="EMBL/GenBank/DDBJ databases">
        <title>A novel bacterium of genus Hazenella, isolated from South China Sea.</title>
        <authorList>
            <person name="Huang H."/>
            <person name="Mo K."/>
            <person name="Hu Y."/>
        </authorList>
    </citation>
    <scope>NUCLEOTIDE SEQUENCE</scope>
    <source>
        <strain evidence="1">IB182357</strain>
    </source>
</reference>
<sequence>MKSYSKMDRSTLLEEIKQLKHDLTKTKENGHDFQESVLTQQLRIARSYLVDPQSITLNKRYAVEDSSHLFHVLYLNGVMAWGKWEGSNETCAIPLSSLILVDNEAAQ</sequence>
<dbReference type="Proteomes" id="UP000661691">
    <property type="component" value="Unassembled WGS sequence"/>
</dbReference>
<dbReference type="EMBL" id="JACXAH010000011">
    <property type="protein sequence ID" value="MBD1372549.1"/>
    <property type="molecule type" value="Genomic_DNA"/>
</dbReference>
<gene>
    <name evidence="1" type="ORF">IC620_09300</name>
</gene>
<dbReference type="AlphaFoldDB" id="A0A926NFF1"/>
<dbReference type="InterPro" id="IPR036289">
    <property type="entry name" value="YfhH"/>
</dbReference>
<organism evidence="1 2">
    <name type="scientific">Polycladospora coralii</name>
    <dbReference type="NCBI Taxonomy" id="2771432"/>
    <lineage>
        <taxon>Bacteria</taxon>
        <taxon>Bacillati</taxon>
        <taxon>Bacillota</taxon>
        <taxon>Bacilli</taxon>
        <taxon>Bacillales</taxon>
        <taxon>Thermoactinomycetaceae</taxon>
        <taxon>Polycladospora</taxon>
    </lineage>
</organism>
<accession>A0A926NFF1</accession>
<name>A0A926NFF1_9BACL</name>
<proteinExistence type="predicted"/>
<evidence type="ECO:0000313" key="2">
    <source>
        <dbReference type="Proteomes" id="UP000661691"/>
    </source>
</evidence>
<evidence type="ECO:0000313" key="1">
    <source>
        <dbReference type="EMBL" id="MBD1372549.1"/>
    </source>
</evidence>
<dbReference type="Gene3D" id="2.30.30.340">
    <property type="entry name" value="Hypothetical protein YfhH like domains"/>
    <property type="match status" value="1"/>
</dbReference>
<keyword evidence="2" id="KW-1185">Reference proteome</keyword>
<dbReference type="InterPro" id="IPR014938">
    <property type="entry name" value="YfhH-like"/>
</dbReference>
<protein>
    <submittedName>
        <fullName evidence="1">DUF1811 family protein</fullName>
    </submittedName>
</protein>
<dbReference type="Pfam" id="PF08838">
    <property type="entry name" value="DUF1811"/>
    <property type="match status" value="1"/>
</dbReference>
<dbReference type="Gene3D" id="1.10.287.880">
    <property type="entry name" value="Hypothetical protein YfhH domain"/>
    <property type="match status" value="1"/>
</dbReference>
<dbReference type="RefSeq" id="WP_191142014.1">
    <property type="nucleotide sequence ID" value="NZ_JACXAH010000011.1"/>
</dbReference>
<comment type="caution">
    <text evidence="1">The sequence shown here is derived from an EMBL/GenBank/DDBJ whole genome shotgun (WGS) entry which is preliminary data.</text>
</comment>
<dbReference type="SUPFAM" id="SSF101697">
    <property type="entry name" value="Hypothetical protein YfhH"/>
    <property type="match status" value="1"/>
</dbReference>